<evidence type="ECO:0000313" key="3">
    <source>
        <dbReference type="EMBL" id="TKR25386.1"/>
    </source>
</evidence>
<gene>
    <name evidence="3" type="ORF">DM868_11540</name>
</gene>
<evidence type="ECO:0000313" key="4">
    <source>
        <dbReference type="Proteomes" id="UP000308037"/>
    </source>
</evidence>
<feature type="transmembrane region" description="Helical" evidence="1">
    <location>
        <begin position="17"/>
        <end position="37"/>
    </location>
</feature>
<feature type="transmembrane region" description="Helical" evidence="1">
    <location>
        <begin position="85"/>
        <end position="104"/>
    </location>
</feature>
<evidence type="ECO:0000256" key="1">
    <source>
        <dbReference type="SAM" id="Phobius"/>
    </source>
</evidence>
<reference evidence="3 4" key="1">
    <citation type="submission" date="2019-04" db="EMBL/GenBank/DDBJ databases">
        <title>Natronomonas sp. F20-122 a newhaloarchaeon isolated from a saline saltern of Isla Bacuta, Huelva, Spain.</title>
        <authorList>
            <person name="Duran-Viseras A."/>
            <person name="Sanchez-Porro C."/>
            <person name="Ventosa A."/>
        </authorList>
    </citation>
    <scope>NUCLEOTIDE SEQUENCE [LARGE SCALE GENOMIC DNA]</scope>
    <source>
        <strain evidence="3 4">F20-122</strain>
    </source>
</reference>
<keyword evidence="1" id="KW-0472">Membrane</keyword>
<dbReference type="InterPro" id="IPR043717">
    <property type="entry name" value="DUF5658"/>
</dbReference>
<keyword evidence="4" id="KW-1185">Reference proteome</keyword>
<keyword evidence="1" id="KW-0812">Transmembrane</keyword>
<sequence length="110" mass="11717">MKQSATVPLLGGRDREVWIAAIILYGIGDTLTTLWGLSAGGVAEAGPVAKPLIEAHGQYMLLVIKAAVFPLFYLVWRSIRTPGRIAVPFALVLVGGAVTVWNLFVITGTL</sequence>
<protein>
    <recommendedName>
        <fullName evidence="2">DUF5658 domain-containing protein</fullName>
    </recommendedName>
</protein>
<keyword evidence="1" id="KW-1133">Transmembrane helix</keyword>
<evidence type="ECO:0000259" key="2">
    <source>
        <dbReference type="Pfam" id="PF18902"/>
    </source>
</evidence>
<comment type="caution">
    <text evidence="3">The sequence shown here is derived from an EMBL/GenBank/DDBJ whole genome shotgun (WGS) entry which is preliminary data.</text>
</comment>
<feature type="domain" description="DUF5658" evidence="2">
    <location>
        <begin position="21"/>
        <end position="107"/>
    </location>
</feature>
<dbReference type="AlphaFoldDB" id="A0A4U5JB33"/>
<dbReference type="Proteomes" id="UP000308037">
    <property type="component" value="Unassembled WGS sequence"/>
</dbReference>
<name>A0A4U5JB33_9EURY</name>
<organism evidence="3 4">
    <name type="scientific">Natronomonas salsuginis</name>
    <dbReference type="NCBI Taxonomy" id="2217661"/>
    <lineage>
        <taxon>Archaea</taxon>
        <taxon>Methanobacteriati</taxon>
        <taxon>Methanobacteriota</taxon>
        <taxon>Stenosarchaea group</taxon>
        <taxon>Halobacteria</taxon>
        <taxon>Halobacteriales</taxon>
        <taxon>Natronomonadaceae</taxon>
        <taxon>Natronomonas</taxon>
    </lineage>
</organism>
<dbReference type="RefSeq" id="WP_137277025.1">
    <property type="nucleotide sequence ID" value="NZ_QKNX01000004.1"/>
</dbReference>
<dbReference type="Pfam" id="PF18902">
    <property type="entry name" value="DUF5658"/>
    <property type="match status" value="1"/>
</dbReference>
<accession>A0A4U5JB33</accession>
<dbReference type="EMBL" id="QKNX01000004">
    <property type="protein sequence ID" value="TKR25386.1"/>
    <property type="molecule type" value="Genomic_DNA"/>
</dbReference>
<dbReference type="OrthoDB" id="270892at2157"/>
<proteinExistence type="predicted"/>
<feature type="transmembrane region" description="Helical" evidence="1">
    <location>
        <begin position="57"/>
        <end position="76"/>
    </location>
</feature>